<proteinExistence type="inferred from homology"/>
<sequence>MDSPQTTDLGDANGWFYIVLLLLYTMPFWGLLLTWLIGRSVERKHLRELVEREIHSQGRVALTGKHLPGERSVASSELAVGSVVVSVDYFKRWLSSFRMIFGGEMKSYASVVSRGRREALLRMKEACPDADMFINCRIETSTISNGQGKAVGCAEVFAYGTAVKFEQK</sequence>
<dbReference type="InterPro" id="IPR035439">
    <property type="entry name" value="UPF0145_dom_sf"/>
</dbReference>
<dbReference type="RefSeq" id="WP_200277421.1">
    <property type="nucleotide sequence ID" value="NZ_JAENII010000003.1"/>
</dbReference>
<comment type="similarity">
    <text evidence="1">Belongs to the UPF0145 family.</text>
</comment>
<comment type="caution">
    <text evidence="3">The sequence shown here is derived from an EMBL/GenBank/DDBJ whole genome shotgun (WGS) entry which is preliminary data.</text>
</comment>
<dbReference type="PANTHER" id="PTHR34068:SF2">
    <property type="entry name" value="UPF0145 PROTEIN SCO3412"/>
    <property type="match status" value="1"/>
</dbReference>
<evidence type="ECO:0000256" key="1">
    <source>
        <dbReference type="ARBA" id="ARBA00010751"/>
    </source>
</evidence>
<evidence type="ECO:0000313" key="4">
    <source>
        <dbReference type="Proteomes" id="UP000658278"/>
    </source>
</evidence>
<accession>A0A934R9L4</accession>
<dbReference type="EMBL" id="JAENII010000003">
    <property type="protein sequence ID" value="MBK1826450.1"/>
    <property type="molecule type" value="Genomic_DNA"/>
</dbReference>
<keyword evidence="4" id="KW-1185">Reference proteome</keyword>
<name>A0A934R9L4_9BACT</name>
<dbReference type="PANTHER" id="PTHR34068">
    <property type="entry name" value="UPF0145 PROTEIN YBJQ"/>
    <property type="match status" value="1"/>
</dbReference>
<protein>
    <submittedName>
        <fullName evidence="3">Heavy metal-binding domain-containing protein</fullName>
    </submittedName>
</protein>
<dbReference type="Gene3D" id="3.30.110.70">
    <property type="entry name" value="Hypothetical protein apc22750. Chain B"/>
    <property type="match status" value="1"/>
</dbReference>
<keyword evidence="2" id="KW-1133">Transmembrane helix</keyword>
<keyword evidence="2" id="KW-0812">Transmembrane</keyword>
<gene>
    <name evidence="3" type="ORF">JIN81_05435</name>
</gene>
<evidence type="ECO:0000313" key="3">
    <source>
        <dbReference type="EMBL" id="MBK1826450.1"/>
    </source>
</evidence>
<dbReference type="InterPro" id="IPR002765">
    <property type="entry name" value="UPF0145_YbjQ-like"/>
</dbReference>
<keyword evidence="2" id="KW-0472">Membrane</keyword>
<evidence type="ECO:0000256" key="2">
    <source>
        <dbReference type="SAM" id="Phobius"/>
    </source>
</evidence>
<organism evidence="3 4">
    <name type="scientific">Haloferula rosea</name>
    <dbReference type="NCBI Taxonomy" id="490093"/>
    <lineage>
        <taxon>Bacteria</taxon>
        <taxon>Pseudomonadati</taxon>
        <taxon>Verrucomicrobiota</taxon>
        <taxon>Verrucomicrobiia</taxon>
        <taxon>Verrucomicrobiales</taxon>
        <taxon>Verrucomicrobiaceae</taxon>
        <taxon>Haloferula</taxon>
    </lineage>
</organism>
<dbReference type="Proteomes" id="UP000658278">
    <property type="component" value="Unassembled WGS sequence"/>
</dbReference>
<dbReference type="Pfam" id="PF01906">
    <property type="entry name" value="YbjQ_1"/>
    <property type="match status" value="1"/>
</dbReference>
<dbReference type="SUPFAM" id="SSF117782">
    <property type="entry name" value="YbjQ-like"/>
    <property type="match status" value="1"/>
</dbReference>
<dbReference type="AlphaFoldDB" id="A0A934R9L4"/>
<reference evidence="3" key="1">
    <citation type="submission" date="2021-01" db="EMBL/GenBank/DDBJ databases">
        <title>Modified the classification status of verrucomicrobia.</title>
        <authorList>
            <person name="Feng X."/>
        </authorList>
    </citation>
    <scope>NUCLEOTIDE SEQUENCE</scope>
    <source>
        <strain evidence="3">KCTC 22201</strain>
    </source>
</reference>
<feature type="transmembrane region" description="Helical" evidence="2">
    <location>
        <begin position="15"/>
        <end position="37"/>
    </location>
</feature>